<dbReference type="PANTHER" id="PTHR36929:SF5">
    <property type="entry name" value="BLR6751 PROTEIN"/>
    <property type="match status" value="1"/>
</dbReference>
<gene>
    <name evidence="3" type="ORF">EHQ59_12640</name>
</gene>
<feature type="domain" description="Activator of Hsp90 ATPase homologue 1/2-like C-terminal" evidence="2">
    <location>
        <begin position="23"/>
        <end position="169"/>
    </location>
</feature>
<dbReference type="EMBL" id="RQGG01000032">
    <property type="protein sequence ID" value="TGL51721.1"/>
    <property type="molecule type" value="Genomic_DNA"/>
</dbReference>
<dbReference type="InterPro" id="IPR013538">
    <property type="entry name" value="ASHA1/2-like_C"/>
</dbReference>
<evidence type="ECO:0000313" key="3">
    <source>
        <dbReference type="EMBL" id="TGL51721.1"/>
    </source>
</evidence>
<reference evidence="3" key="1">
    <citation type="journal article" date="2019" name="PLoS Negl. Trop. Dis.">
        <title>Revisiting the worldwide diversity of Leptospira species in the environment.</title>
        <authorList>
            <person name="Vincent A.T."/>
            <person name="Schiettekatte O."/>
            <person name="Bourhy P."/>
            <person name="Veyrier F.J."/>
            <person name="Picardeau M."/>
        </authorList>
    </citation>
    <scope>NUCLEOTIDE SEQUENCE [LARGE SCALE GENOMIC DNA]</scope>
    <source>
        <strain evidence="3">201702454</strain>
    </source>
</reference>
<dbReference type="Gene3D" id="3.30.530.20">
    <property type="match status" value="2"/>
</dbReference>
<evidence type="ECO:0000313" key="4">
    <source>
        <dbReference type="Proteomes" id="UP000297609"/>
    </source>
</evidence>
<dbReference type="CDD" id="cd07814">
    <property type="entry name" value="SRPBCC_CalC_Aha1-like"/>
    <property type="match status" value="1"/>
</dbReference>
<dbReference type="RefSeq" id="WP_135619991.1">
    <property type="nucleotide sequence ID" value="NZ_RQGG01000032.1"/>
</dbReference>
<protein>
    <recommendedName>
        <fullName evidence="2">Activator of Hsp90 ATPase homologue 1/2-like C-terminal domain-containing protein</fullName>
    </recommendedName>
</protein>
<evidence type="ECO:0000259" key="2">
    <source>
        <dbReference type="Pfam" id="PF08327"/>
    </source>
</evidence>
<dbReference type="SUPFAM" id="SSF55961">
    <property type="entry name" value="Bet v1-like"/>
    <property type="match status" value="2"/>
</dbReference>
<comment type="caution">
    <text evidence="3">The sequence shown here is derived from an EMBL/GenBank/DDBJ whole genome shotgun (WGS) entry which is preliminary data.</text>
</comment>
<dbReference type="Pfam" id="PF08327">
    <property type="entry name" value="AHSA1"/>
    <property type="match status" value="2"/>
</dbReference>
<keyword evidence="4" id="KW-1185">Reference proteome</keyword>
<accession>A0A4R9JQ44</accession>
<dbReference type="Proteomes" id="UP000297609">
    <property type="component" value="Unassembled WGS sequence"/>
</dbReference>
<feature type="domain" description="Activator of Hsp90 ATPase homologue 1/2-like C-terminal" evidence="2">
    <location>
        <begin position="186"/>
        <end position="318"/>
    </location>
</feature>
<dbReference type="OrthoDB" id="9803476at2"/>
<sequence length="320" mass="37053">MFESNVIVTLEEKIVRIERKFQAPLKLVWEVWTNPLHLEKWWGPKGFSNPTVEFDFKVGGSYRIVMRSPEGIDYPVVGKFLEITPYESFVMSDLVDEHPEEWVKEVQKMAGVRGDRSILNSKLRVLFEEEDNFTQVILITEFMNNQIRDGFAKSGMKEGWSQSFEKLESEALPSPNELVIEKELAHPLDLVYQAFTDSNHIQSWWGPNGFTTTTDSREFRVGGEWIFKMVSEDGKVYPNVIKYKSIQENEYLEYHHGSGSDTKDDDFFVKIWFTPTKNNHTIIKMKMAFSSPEKRNAVVNFGAIEGAHQTLSRLNGYLSK</sequence>
<proteinExistence type="inferred from homology"/>
<name>A0A4R9JQ44_9LEPT</name>
<dbReference type="AlphaFoldDB" id="A0A4R9JQ44"/>
<dbReference type="InterPro" id="IPR023393">
    <property type="entry name" value="START-like_dom_sf"/>
</dbReference>
<organism evidence="3 4">
    <name type="scientific">Leptospira kemamanensis</name>
    <dbReference type="NCBI Taxonomy" id="2484942"/>
    <lineage>
        <taxon>Bacteria</taxon>
        <taxon>Pseudomonadati</taxon>
        <taxon>Spirochaetota</taxon>
        <taxon>Spirochaetia</taxon>
        <taxon>Leptospirales</taxon>
        <taxon>Leptospiraceae</taxon>
        <taxon>Leptospira</taxon>
    </lineage>
</organism>
<evidence type="ECO:0000256" key="1">
    <source>
        <dbReference type="ARBA" id="ARBA00006817"/>
    </source>
</evidence>
<dbReference type="PANTHER" id="PTHR36929">
    <property type="entry name" value="ATTACHMENT SUBUNIT, PUTATIVE-RELATED"/>
    <property type="match status" value="1"/>
</dbReference>
<comment type="similarity">
    <text evidence="1">Belongs to the AHA1 family.</text>
</comment>